<dbReference type="Proteomes" id="UP000444721">
    <property type="component" value="Unassembled WGS sequence"/>
</dbReference>
<accession>A0A6A5C3T0</accession>
<dbReference type="VEuPathDB" id="AmoebaDB:NfTy_029510"/>
<proteinExistence type="predicted"/>
<dbReference type="Pfam" id="PF13516">
    <property type="entry name" value="LRR_6"/>
    <property type="match status" value="8"/>
</dbReference>
<dbReference type="Gene3D" id="3.80.10.10">
    <property type="entry name" value="Ribonuclease Inhibitor"/>
    <property type="match status" value="3"/>
</dbReference>
<dbReference type="GO" id="GO:0005829">
    <property type="term" value="C:cytosol"/>
    <property type="evidence" value="ECO:0007669"/>
    <property type="project" value="TreeGrafter"/>
</dbReference>
<reference evidence="2 3" key="1">
    <citation type="journal article" date="2019" name="Sci. Rep.">
        <title>Nanopore sequencing improves the draft genome of the human pathogenic amoeba Naegleria fowleri.</title>
        <authorList>
            <person name="Liechti N."/>
            <person name="Schurch N."/>
            <person name="Bruggmann R."/>
            <person name="Wittwer M."/>
        </authorList>
    </citation>
    <scope>NUCLEOTIDE SEQUENCE [LARGE SCALE GENOMIC DNA]</scope>
    <source>
        <strain evidence="2 3">ATCC 30894</strain>
    </source>
</reference>
<name>A0A6A5C3T0_NAEFO</name>
<evidence type="ECO:0000313" key="2">
    <source>
        <dbReference type="EMBL" id="KAF0980145.1"/>
    </source>
</evidence>
<dbReference type="EMBL" id="VFQX01000019">
    <property type="protein sequence ID" value="KAF0980145.1"/>
    <property type="molecule type" value="Genomic_DNA"/>
</dbReference>
<dbReference type="GO" id="GO:0006913">
    <property type="term" value="P:nucleocytoplasmic transport"/>
    <property type="evidence" value="ECO:0007669"/>
    <property type="project" value="TreeGrafter"/>
</dbReference>
<keyword evidence="3" id="KW-1185">Reference proteome</keyword>
<organism evidence="2 3">
    <name type="scientific">Naegleria fowleri</name>
    <name type="common">Brain eating amoeba</name>
    <dbReference type="NCBI Taxonomy" id="5763"/>
    <lineage>
        <taxon>Eukaryota</taxon>
        <taxon>Discoba</taxon>
        <taxon>Heterolobosea</taxon>
        <taxon>Tetramitia</taxon>
        <taxon>Eutetramitia</taxon>
        <taxon>Vahlkampfiidae</taxon>
        <taxon>Naegleria</taxon>
    </lineage>
</organism>
<dbReference type="GO" id="GO:0031267">
    <property type="term" value="F:small GTPase binding"/>
    <property type="evidence" value="ECO:0007669"/>
    <property type="project" value="TreeGrafter"/>
</dbReference>
<dbReference type="VEuPathDB" id="AmoebaDB:FDP41_013359"/>
<dbReference type="SMART" id="SM00365">
    <property type="entry name" value="LRR_SD22"/>
    <property type="match status" value="6"/>
</dbReference>
<dbReference type="GO" id="GO:0005096">
    <property type="term" value="F:GTPase activator activity"/>
    <property type="evidence" value="ECO:0007669"/>
    <property type="project" value="InterPro"/>
</dbReference>
<dbReference type="GO" id="GO:0005634">
    <property type="term" value="C:nucleus"/>
    <property type="evidence" value="ECO:0007669"/>
    <property type="project" value="TreeGrafter"/>
</dbReference>
<dbReference type="GO" id="GO:0048471">
    <property type="term" value="C:perinuclear region of cytoplasm"/>
    <property type="evidence" value="ECO:0007669"/>
    <property type="project" value="TreeGrafter"/>
</dbReference>
<dbReference type="AlphaFoldDB" id="A0A6A5C3T0"/>
<dbReference type="VEuPathDB" id="AmoebaDB:NF0070640"/>
<feature type="compositionally biased region" description="Low complexity" evidence="1">
    <location>
        <begin position="21"/>
        <end position="48"/>
    </location>
</feature>
<dbReference type="OrthoDB" id="120976at2759"/>
<dbReference type="SMART" id="SM00368">
    <property type="entry name" value="LRR_RI"/>
    <property type="match status" value="6"/>
</dbReference>
<evidence type="ECO:0008006" key="4">
    <source>
        <dbReference type="Google" id="ProtNLM"/>
    </source>
</evidence>
<comment type="caution">
    <text evidence="2">The sequence shown here is derived from an EMBL/GenBank/DDBJ whole genome shotgun (WGS) entry which is preliminary data.</text>
</comment>
<sequence length="537" mass="60926">MGRWNRWFQKVFRKQQKDHSSSPLSSLVEETTESTSDPNFSEEINSSSSEKEISIVHADKSWLKHMRSSNHPTTSSCQFIFDSDVLFIVFQFLRDDYKFLLSKCKLVCKQWYECVTRVPLSLKLGYDHFNQYKKALFSNYLKPSTFYNTNVTELFLSTNRVLTANHFKCLVNNLSSRRPLTFEEGSTGGANPNNTTPQKIVHFSCSDELGVNHIRALFHTYPSLWNHLKHLDLFSNKLSENHIEVFVSSGFSFSHLETLYLSHNAINDEGVKILMERGFRSLGMSYSLKKLALDSNEISKEAVKVIAENPNMKNLTCLKLGMNMIGDAGIQSLTSSENLQNLTELNLGLCKFTTEGAKLLSTSVYLRSLRSLSISANNINQEGAQYLSQPGTSLQNLTELDLNFCKIGDDGLEKLMSGHCIQNVTDLSLRGNDISERGIEFLAHPKKRPFQIYAKLQFLDLSQNSIGDTGVKKLVNFSNEQLSHLRDLNLFGTDIGDEGMQAVMNCEQWKKSLQYCRIGKNPNISAKVRGLNHQRFL</sequence>
<protein>
    <recommendedName>
        <fullName evidence="4">F-box domain-containing protein</fullName>
    </recommendedName>
</protein>
<dbReference type="PANTHER" id="PTHR24113:SF15">
    <property type="entry name" value="NACHT DOMAIN-CONTAINING PROTEIN"/>
    <property type="match status" value="1"/>
</dbReference>
<gene>
    <name evidence="2" type="ORF">FDP41_013359</name>
</gene>
<dbReference type="GeneID" id="68120574"/>
<evidence type="ECO:0000313" key="3">
    <source>
        <dbReference type="Proteomes" id="UP000444721"/>
    </source>
</evidence>
<dbReference type="SUPFAM" id="SSF52047">
    <property type="entry name" value="RNI-like"/>
    <property type="match status" value="1"/>
</dbReference>
<evidence type="ECO:0000256" key="1">
    <source>
        <dbReference type="SAM" id="MobiDB-lite"/>
    </source>
</evidence>
<dbReference type="RefSeq" id="XP_044564858.1">
    <property type="nucleotide sequence ID" value="XM_044703980.1"/>
</dbReference>
<dbReference type="InterPro" id="IPR001611">
    <property type="entry name" value="Leu-rich_rpt"/>
</dbReference>
<dbReference type="PANTHER" id="PTHR24113">
    <property type="entry name" value="RAN GTPASE-ACTIVATING PROTEIN 1"/>
    <property type="match status" value="1"/>
</dbReference>
<feature type="region of interest" description="Disordered" evidence="1">
    <location>
        <begin position="18"/>
        <end position="51"/>
    </location>
</feature>
<dbReference type="InterPro" id="IPR006553">
    <property type="entry name" value="Leu-rich_rpt_Cys-con_subtyp"/>
</dbReference>
<dbReference type="SMART" id="SM00367">
    <property type="entry name" value="LRR_CC"/>
    <property type="match status" value="5"/>
</dbReference>
<dbReference type="InterPro" id="IPR032675">
    <property type="entry name" value="LRR_dom_sf"/>
</dbReference>
<dbReference type="InterPro" id="IPR027038">
    <property type="entry name" value="RanGap"/>
</dbReference>